<sequence length="184" mass="21054">MSARGSLVSSPNQCPELVSESKRYIPLLWLGMLSQRDIERNDDGAFEINRLNAIVRTEHSLPFLRQVFAELPIEHAADSLLDRLRKLRCDTIGINITDLIESEPPNPGLRDALDAISTRNEHYSLSIPARTVEHPINGDRIHVKPLEITSTKDMLLRVCWLTSRQLEDFETEDLEEIVHGHLWQ</sequence>
<dbReference type="RefSeq" id="WP_345683837.1">
    <property type="nucleotide sequence ID" value="NZ_BAABRO010000004.1"/>
</dbReference>
<evidence type="ECO:0000313" key="2">
    <source>
        <dbReference type="Proteomes" id="UP001416858"/>
    </source>
</evidence>
<reference evidence="1 2" key="1">
    <citation type="submission" date="2024-02" db="EMBL/GenBank/DDBJ databases">
        <title>Rhodopirellula caenicola NBRC 110016.</title>
        <authorList>
            <person name="Ichikawa N."/>
            <person name="Katano-Makiyama Y."/>
            <person name="Hidaka K."/>
        </authorList>
    </citation>
    <scope>NUCLEOTIDE SEQUENCE [LARGE SCALE GENOMIC DNA]</scope>
    <source>
        <strain evidence="1 2">NBRC 110016</strain>
    </source>
</reference>
<dbReference type="EMBL" id="BAABRO010000004">
    <property type="protein sequence ID" value="GAA5506944.1"/>
    <property type="molecule type" value="Genomic_DNA"/>
</dbReference>
<name>A0ABP9VP32_9BACT</name>
<protein>
    <submittedName>
        <fullName evidence="1">Uncharacterized protein</fullName>
    </submittedName>
</protein>
<dbReference type="Proteomes" id="UP001416858">
    <property type="component" value="Unassembled WGS sequence"/>
</dbReference>
<proteinExistence type="predicted"/>
<gene>
    <name evidence="1" type="ORF">Rcae01_02397</name>
</gene>
<organism evidence="1 2">
    <name type="scientific">Novipirellula caenicola</name>
    <dbReference type="NCBI Taxonomy" id="1536901"/>
    <lineage>
        <taxon>Bacteria</taxon>
        <taxon>Pseudomonadati</taxon>
        <taxon>Planctomycetota</taxon>
        <taxon>Planctomycetia</taxon>
        <taxon>Pirellulales</taxon>
        <taxon>Pirellulaceae</taxon>
        <taxon>Novipirellula</taxon>
    </lineage>
</organism>
<evidence type="ECO:0000313" key="1">
    <source>
        <dbReference type="EMBL" id="GAA5506944.1"/>
    </source>
</evidence>
<keyword evidence="2" id="KW-1185">Reference proteome</keyword>
<accession>A0ABP9VP32</accession>
<comment type="caution">
    <text evidence="1">The sequence shown here is derived from an EMBL/GenBank/DDBJ whole genome shotgun (WGS) entry which is preliminary data.</text>
</comment>